<dbReference type="NCBIfam" id="NF000582">
    <property type="entry name" value="PRK00006.1"/>
    <property type="match status" value="1"/>
</dbReference>
<evidence type="ECO:0000256" key="6">
    <source>
        <dbReference type="ARBA" id="ARBA00023098"/>
    </source>
</evidence>
<evidence type="ECO:0000256" key="9">
    <source>
        <dbReference type="HAMAP-Rule" id="MF_00406"/>
    </source>
</evidence>
<dbReference type="InterPro" id="IPR029069">
    <property type="entry name" value="HotDog_dom_sf"/>
</dbReference>
<dbReference type="SUPFAM" id="SSF54637">
    <property type="entry name" value="Thioesterase/thiol ester dehydrase-isomerase"/>
    <property type="match status" value="1"/>
</dbReference>
<keyword evidence="3 9" id="KW-0963">Cytoplasm</keyword>
<keyword evidence="7 9" id="KW-0456">Lyase</keyword>
<evidence type="ECO:0000256" key="7">
    <source>
        <dbReference type="ARBA" id="ARBA00023239"/>
    </source>
</evidence>
<name>A0A917BPV5_9PROT</name>
<keyword evidence="11" id="KW-1185">Reference proteome</keyword>
<feature type="active site" evidence="9">
    <location>
        <position position="55"/>
    </location>
</feature>
<dbReference type="EC" id="4.2.1.59" evidence="9"/>
<evidence type="ECO:0000313" key="11">
    <source>
        <dbReference type="Proteomes" id="UP000632498"/>
    </source>
</evidence>
<comment type="function">
    <text evidence="8 9">Involved in unsaturated fatty acids biosynthesis. Catalyzes the dehydration of short chain beta-hydroxyacyl-ACPs and long chain saturated and unsaturated beta-hydroxyacyl-ACPs.</text>
</comment>
<dbReference type="PANTHER" id="PTHR30272">
    <property type="entry name" value="3-HYDROXYACYL-[ACYL-CARRIER-PROTEIN] DEHYDRATASE"/>
    <property type="match status" value="1"/>
</dbReference>
<dbReference type="FunFam" id="3.10.129.10:FF:000001">
    <property type="entry name" value="3-hydroxyacyl-[acyl-carrier-protein] dehydratase FabZ"/>
    <property type="match status" value="1"/>
</dbReference>
<sequence length="151" mass="16770">MSEQEVTSVDIMRIMEMIPHRYPFLLVDRVEDIVSGESATGIKNVTINEPFFPGHFPSKPVMPGVLIVEAMAQTAAVLVVHTEGKDIEGKLVYFMSIDGCRFRKPVGPGDTLNIKVQKERQRGNIWKFKGEAYSAGNLMAEATITAMIVNE</sequence>
<keyword evidence="5 9" id="KW-0441">Lipid A biosynthesis</keyword>
<dbReference type="EMBL" id="BMHV01000001">
    <property type="protein sequence ID" value="GGF52287.1"/>
    <property type="molecule type" value="Genomic_DNA"/>
</dbReference>
<reference evidence="10" key="2">
    <citation type="submission" date="2020-09" db="EMBL/GenBank/DDBJ databases">
        <authorList>
            <person name="Sun Q."/>
            <person name="Zhou Y."/>
        </authorList>
    </citation>
    <scope>NUCLEOTIDE SEQUENCE</scope>
    <source>
        <strain evidence="10">CGMCC 1.15254</strain>
    </source>
</reference>
<evidence type="ECO:0000256" key="4">
    <source>
        <dbReference type="ARBA" id="ARBA00022516"/>
    </source>
</evidence>
<dbReference type="PANTHER" id="PTHR30272:SF1">
    <property type="entry name" value="3-HYDROXYACYL-[ACYL-CARRIER-PROTEIN] DEHYDRATASE"/>
    <property type="match status" value="1"/>
</dbReference>
<evidence type="ECO:0000256" key="3">
    <source>
        <dbReference type="ARBA" id="ARBA00022490"/>
    </source>
</evidence>
<dbReference type="CDD" id="cd01288">
    <property type="entry name" value="FabZ"/>
    <property type="match status" value="1"/>
</dbReference>
<dbReference type="Gene3D" id="3.10.129.10">
    <property type="entry name" value="Hotdog Thioesterase"/>
    <property type="match status" value="1"/>
</dbReference>
<dbReference type="NCBIfam" id="TIGR01750">
    <property type="entry name" value="fabZ"/>
    <property type="match status" value="1"/>
</dbReference>
<evidence type="ECO:0000256" key="1">
    <source>
        <dbReference type="ARBA" id="ARBA00004496"/>
    </source>
</evidence>
<dbReference type="GO" id="GO:0019171">
    <property type="term" value="F:(3R)-hydroxyacyl-[acyl-carrier-protein] dehydratase activity"/>
    <property type="evidence" value="ECO:0007669"/>
    <property type="project" value="UniProtKB-EC"/>
</dbReference>
<dbReference type="InterPro" id="IPR013114">
    <property type="entry name" value="FabA_FabZ"/>
</dbReference>
<comment type="similarity">
    <text evidence="2 9">Belongs to the thioester dehydratase family. FabZ subfamily.</text>
</comment>
<dbReference type="HAMAP" id="MF_00406">
    <property type="entry name" value="FabZ"/>
    <property type="match status" value="1"/>
</dbReference>
<proteinExistence type="inferred from homology"/>
<dbReference type="GO" id="GO:0006633">
    <property type="term" value="P:fatty acid biosynthetic process"/>
    <property type="evidence" value="ECO:0007669"/>
    <property type="project" value="UniProtKB-UniRule"/>
</dbReference>
<comment type="catalytic activity">
    <reaction evidence="9">
        <text>a (3R)-hydroxyacyl-[ACP] = a (2E)-enoyl-[ACP] + H2O</text>
        <dbReference type="Rhea" id="RHEA:13097"/>
        <dbReference type="Rhea" id="RHEA-COMP:9925"/>
        <dbReference type="Rhea" id="RHEA-COMP:9945"/>
        <dbReference type="ChEBI" id="CHEBI:15377"/>
        <dbReference type="ChEBI" id="CHEBI:78784"/>
        <dbReference type="ChEBI" id="CHEBI:78827"/>
        <dbReference type="EC" id="4.2.1.59"/>
    </reaction>
</comment>
<comment type="subcellular location">
    <subcellularLocation>
        <location evidence="1 9">Cytoplasm</location>
    </subcellularLocation>
</comment>
<dbReference type="Proteomes" id="UP000632498">
    <property type="component" value="Unassembled WGS sequence"/>
</dbReference>
<evidence type="ECO:0000256" key="5">
    <source>
        <dbReference type="ARBA" id="ARBA00022556"/>
    </source>
</evidence>
<dbReference type="InterPro" id="IPR010084">
    <property type="entry name" value="FabZ"/>
</dbReference>
<dbReference type="AlphaFoldDB" id="A0A917BPV5"/>
<dbReference type="GO" id="GO:0016020">
    <property type="term" value="C:membrane"/>
    <property type="evidence" value="ECO:0007669"/>
    <property type="project" value="GOC"/>
</dbReference>
<keyword evidence="6 9" id="KW-0443">Lipid metabolism</keyword>
<organism evidence="10 11">
    <name type="scientific">Terasakiella brassicae</name>
    <dbReference type="NCBI Taxonomy" id="1634917"/>
    <lineage>
        <taxon>Bacteria</taxon>
        <taxon>Pseudomonadati</taxon>
        <taxon>Pseudomonadota</taxon>
        <taxon>Alphaproteobacteria</taxon>
        <taxon>Rhodospirillales</taxon>
        <taxon>Terasakiellaceae</taxon>
        <taxon>Terasakiella</taxon>
    </lineage>
</organism>
<comment type="caution">
    <text evidence="10">The sequence shown here is derived from an EMBL/GenBank/DDBJ whole genome shotgun (WGS) entry which is preliminary data.</text>
</comment>
<dbReference type="GO" id="GO:0009245">
    <property type="term" value="P:lipid A biosynthetic process"/>
    <property type="evidence" value="ECO:0007669"/>
    <property type="project" value="UniProtKB-UniRule"/>
</dbReference>
<protein>
    <recommendedName>
        <fullName evidence="9">3-hydroxyacyl-[acyl-carrier-protein] dehydratase FabZ</fullName>
        <ecNumber evidence="9">4.2.1.59</ecNumber>
    </recommendedName>
    <alternativeName>
        <fullName evidence="9">(3R)-hydroxymyristoyl-[acyl-carrier-protein] dehydratase</fullName>
        <shortName evidence="9">(3R)-hydroxymyristoyl-ACP dehydrase</shortName>
    </alternativeName>
    <alternativeName>
        <fullName evidence="9">Beta-hydroxyacyl-ACP dehydratase</fullName>
    </alternativeName>
</protein>
<dbReference type="Pfam" id="PF07977">
    <property type="entry name" value="FabA"/>
    <property type="match status" value="1"/>
</dbReference>
<accession>A0A917BPV5</accession>
<evidence type="ECO:0000256" key="2">
    <source>
        <dbReference type="ARBA" id="ARBA00009174"/>
    </source>
</evidence>
<keyword evidence="4 9" id="KW-0444">Lipid biosynthesis</keyword>
<dbReference type="GO" id="GO:0005737">
    <property type="term" value="C:cytoplasm"/>
    <property type="evidence" value="ECO:0007669"/>
    <property type="project" value="UniProtKB-SubCell"/>
</dbReference>
<evidence type="ECO:0000256" key="8">
    <source>
        <dbReference type="ARBA" id="ARBA00025049"/>
    </source>
</evidence>
<reference evidence="10" key="1">
    <citation type="journal article" date="2014" name="Int. J. Syst. Evol. Microbiol.">
        <title>Complete genome sequence of Corynebacterium casei LMG S-19264T (=DSM 44701T), isolated from a smear-ripened cheese.</title>
        <authorList>
            <consortium name="US DOE Joint Genome Institute (JGI-PGF)"/>
            <person name="Walter F."/>
            <person name="Albersmeier A."/>
            <person name="Kalinowski J."/>
            <person name="Ruckert C."/>
        </authorList>
    </citation>
    <scope>NUCLEOTIDE SEQUENCE</scope>
    <source>
        <strain evidence="10">CGMCC 1.15254</strain>
    </source>
</reference>
<gene>
    <name evidence="9 10" type="primary">fabZ</name>
    <name evidence="10" type="ORF">GCM10011332_01950</name>
</gene>
<dbReference type="RefSeq" id="WP_188660156.1">
    <property type="nucleotide sequence ID" value="NZ_BMHV01000001.1"/>
</dbReference>
<evidence type="ECO:0000313" key="10">
    <source>
        <dbReference type="EMBL" id="GGF52287.1"/>
    </source>
</evidence>